<feature type="transmembrane region" description="Helical" evidence="1">
    <location>
        <begin position="104"/>
        <end position="126"/>
    </location>
</feature>
<dbReference type="OrthoDB" id="6522758at2"/>
<organism evidence="2 3">
    <name type="scientific">Amphritea opalescens</name>
    <dbReference type="NCBI Taxonomy" id="2490544"/>
    <lineage>
        <taxon>Bacteria</taxon>
        <taxon>Pseudomonadati</taxon>
        <taxon>Pseudomonadota</taxon>
        <taxon>Gammaproteobacteria</taxon>
        <taxon>Oceanospirillales</taxon>
        <taxon>Oceanospirillaceae</taxon>
        <taxon>Amphritea</taxon>
    </lineage>
</organism>
<proteinExistence type="predicted"/>
<feature type="transmembrane region" description="Helical" evidence="1">
    <location>
        <begin position="138"/>
        <end position="159"/>
    </location>
</feature>
<accession>A0A430KPL5</accession>
<evidence type="ECO:0000313" key="3">
    <source>
        <dbReference type="Proteomes" id="UP000283087"/>
    </source>
</evidence>
<keyword evidence="3" id="KW-1185">Reference proteome</keyword>
<protein>
    <submittedName>
        <fullName evidence="2">DUF2878 domain-containing protein</fullName>
    </submittedName>
</protein>
<feature type="transmembrane region" description="Helical" evidence="1">
    <location>
        <begin position="52"/>
        <end position="75"/>
    </location>
</feature>
<feature type="transmembrane region" description="Helical" evidence="1">
    <location>
        <begin position="81"/>
        <end position="97"/>
    </location>
</feature>
<feature type="transmembrane region" description="Helical" evidence="1">
    <location>
        <begin position="18"/>
        <end position="40"/>
    </location>
</feature>
<keyword evidence="1" id="KW-0472">Membrane</keyword>
<evidence type="ECO:0000256" key="1">
    <source>
        <dbReference type="SAM" id="Phobius"/>
    </source>
</evidence>
<dbReference type="RefSeq" id="WP_126159040.1">
    <property type="nucleotide sequence ID" value="NZ_RQXW01000011.1"/>
</dbReference>
<dbReference type="Pfam" id="PF11086">
    <property type="entry name" value="DUF2878"/>
    <property type="match status" value="1"/>
</dbReference>
<name>A0A430KPL5_9GAMM</name>
<comment type="caution">
    <text evidence="2">The sequence shown here is derived from an EMBL/GenBank/DDBJ whole genome shotgun (WGS) entry which is preliminary data.</text>
</comment>
<keyword evidence="1" id="KW-0812">Transmembrane</keyword>
<evidence type="ECO:0000313" key="2">
    <source>
        <dbReference type="EMBL" id="RTE65283.1"/>
    </source>
</evidence>
<keyword evidence="1" id="KW-1133">Transmembrane helix</keyword>
<dbReference type="AlphaFoldDB" id="A0A430KPL5"/>
<dbReference type="Proteomes" id="UP000283087">
    <property type="component" value="Unassembled WGS sequence"/>
</dbReference>
<dbReference type="EMBL" id="RQXW01000011">
    <property type="protein sequence ID" value="RTE65283.1"/>
    <property type="molecule type" value="Genomic_DNA"/>
</dbReference>
<sequence>MNKTVSEHTWVNLLGFQLAWWCAILYTSASVPVLILLLMLHLLFHSQPLREFYVLLLCGLIGFAVDMLLTTLGIFRFELPGLPLWLLFLWFCFAATLRQSLAFFASHLSLASLCGGLFGSLTYLAAANLEAVTLGWPLLQSGLLLMLIWMVLFPLLIGLSNGRLRRELSDAA</sequence>
<gene>
    <name evidence="2" type="ORF">EH243_12650</name>
</gene>
<dbReference type="InterPro" id="IPR021306">
    <property type="entry name" value="DUF2878"/>
</dbReference>
<reference evidence="2 3" key="1">
    <citation type="submission" date="2018-11" db="EMBL/GenBank/DDBJ databases">
        <title>The draft genome sequence of Amphritea opalescens ANRC-JH13T.</title>
        <authorList>
            <person name="Fang Z."/>
            <person name="Zhang Y."/>
            <person name="Han X."/>
        </authorList>
    </citation>
    <scope>NUCLEOTIDE SEQUENCE [LARGE SCALE GENOMIC DNA]</scope>
    <source>
        <strain evidence="2 3">ANRC-JH13</strain>
    </source>
</reference>